<evidence type="ECO:0000313" key="2">
    <source>
        <dbReference type="EMBL" id="ADM11462.1"/>
    </source>
</evidence>
<dbReference type="EMBL" id="CP001946">
    <property type="protein sequence ID" value="ADM11462.1"/>
    <property type="molecule type" value="Genomic_DNA"/>
</dbReference>
<protein>
    <submittedName>
        <fullName evidence="2">Uncharacterized protein</fullName>
    </submittedName>
</protein>
<reference evidence="2 3" key="2">
    <citation type="journal article" date="2012" name="Proc. Natl. Acad. Sci. U.S.A.">
        <title>Gain and loss of multiple functionally related, horizontally transferred genes in the reduced genomes of two microsporidian parasites.</title>
        <authorList>
            <person name="Pombert J.-F."/>
            <person name="Selman M."/>
            <person name="Burki F."/>
            <person name="Bardell F.T."/>
            <person name="Farinelli L."/>
            <person name="Solter L.F."/>
            <person name="Whitman D.W."/>
            <person name="Weiss L.M."/>
            <person name="Corradi N."/>
            <person name="Keeling P.J."/>
        </authorList>
    </citation>
    <scope>NUCLEOTIDE SEQUENCE [LARGE SCALE GENOMIC DNA]</scope>
    <source>
        <strain evidence="2 3">ATCC 50506</strain>
    </source>
</reference>
<dbReference type="RefSeq" id="XP_003072822.1">
    <property type="nucleotide sequence ID" value="XM_003072776.1"/>
</dbReference>
<gene>
    <name evidence="2" type="ORF">Eint_050130</name>
</gene>
<organism evidence="2 3">
    <name type="scientific">Encephalitozoon intestinalis (strain ATCC 50506)</name>
    <name type="common">Microsporidian parasite</name>
    <name type="synonym">Septata intestinalis</name>
    <dbReference type="NCBI Taxonomy" id="876142"/>
    <lineage>
        <taxon>Eukaryota</taxon>
        <taxon>Fungi</taxon>
        <taxon>Fungi incertae sedis</taxon>
        <taxon>Microsporidia</taxon>
        <taxon>Unikaryonidae</taxon>
        <taxon>Encephalitozoon</taxon>
    </lineage>
</organism>
<accession>E0S734</accession>
<feature type="transmembrane region" description="Helical" evidence="1">
    <location>
        <begin position="7"/>
        <end position="32"/>
    </location>
</feature>
<dbReference type="HOGENOM" id="CLU_1137994_0_0_1"/>
<name>E0S734_ENCIT</name>
<keyword evidence="1" id="KW-0472">Membrane</keyword>
<dbReference type="KEGG" id="ein:Eint_050130"/>
<dbReference type="OrthoDB" id="2191482at2759"/>
<keyword evidence="1" id="KW-1133">Transmembrane helix</keyword>
<evidence type="ECO:0000256" key="1">
    <source>
        <dbReference type="SAM" id="Phobius"/>
    </source>
</evidence>
<keyword evidence="3" id="KW-1185">Reference proteome</keyword>
<dbReference type="AlphaFoldDB" id="E0S734"/>
<sequence length="247" mass="28783">MKSKKLGFLTLISLVVVGFVTWYVLYNLYYLFMSDEIANSIFDKSKLRGKFEDSGKVIEGTVFFSFLYKFLTTLDEKVIGDSCIEDVYDKSILSGKEDYLRNGLEMVTRALFKNRNVEKDLKEILESSISDIVAPIKRHEVQYAEEEGKNNGEEDQKYNEDVTLMVSKAFVYILLRERLDHSMYKKYLDKVKDDFNENTKDHLKKIGISERIYIFEGESNVGMEIYDYIRVVMFATSKLIPDSLTKN</sequence>
<evidence type="ECO:0000313" key="3">
    <source>
        <dbReference type="Proteomes" id="UP000002313"/>
    </source>
</evidence>
<reference evidence="2 3" key="1">
    <citation type="journal article" date="2010" name="Nat. Commun.">
        <title>The complete sequence of the smallest known nuclear genome from the microsporidian Encephalitozoon intestinalis.</title>
        <authorList>
            <person name="Corradi N."/>
            <person name="Pombert J.-F."/>
            <person name="Farinelli L."/>
            <person name="Didier E.S."/>
            <person name="Keeling P.J."/>
        </authorList>
    </citation>
    <scope>NUCLEOTIDE SEQUENCE [LARGE SCALE GENOMIC DNA]</scope>
    <source>
        <strain evidence="2 3">ATCC 50506</strain>
    </source>
</reference>
<dbReference type="Proteomes" id="UP000002313">
    <property type="component" value="Chromosome V"/>
</dbReference>
<keyword evidence="1" id="KW-0812">Transmembrane</keyword>
<proteinExistence type="predicted"/>
<dbReference type="GeneID" id="9699149"/>
<dbReference type="VEuPathDB" id="MicrosporidiaDB:Eint_050130"/>